<keyword evidence="1" id="KW-0175">Coiled coil</keyword>
<dbReference type="PANTHER" id="PTHR12460">
    <property type="entry name" value="CYCLIN-DEPENDENT KINASE INHIBITOR-RELATED PROTEIN"/>
    <property type="match status" value="1"/>
</dbReference>
<evidence type="ECO:0000313" key="5">
    <source>
        <dbReference type="Proteomes" id="UP000075883"/>
    </source>
</evidence>
<dbReference type="PANTHER" id="PTHR12460:SF40">
    <property type="entry name" value="REGULATION OF NUCLEAR PRE-MRNA DOMAIN-CONTAINING PROTEIN 2"/>
    <property type="match status" value="1"/>
</dbReference>
<dbReference type="CDD" id="cd16981">
    <property type="entry name" value="CID_RPRD_like"/>
    <property type="match status" value="1"/>
</dbReference>
<dbReference type="STRING" id="139723.A0A182M0Q6"/>
<accession>A0A182M0Q6</accession>
<dbReference type="Pfam" id="PF04818">
    <property type="entry name" value="CID"/>
    <property type="match status" value="1"/>
</dbReference>
<evidence type="ECO:0000313" key="4">
    <source>
        <dbReference type="EnsemblMetazoa" id="ACUA006620-PA"/>
    </source>
</evidence>
<feature type="region of interest" description="Disordered" evidence="2">
    <location>
        <begin position="1"/>
        <end position="23"/>
    </location>
</feature>
<evidence type="ECO:0000256" key="1">
    <source>
        <dbReference type="SAM" id="Coils"/>
    </source>
</evidence>
<dbReference type="InterPro" id="IPR008942">
    <property type="entry name" value="ENTH_VHS"/>
</dbReference>
<feature type="domain" description="CID" evidence="3">
    <location>
        <begin position="20"/>
        <end position="159"/>
    </location>
</feature>
<evidence type="ECO:0000256" key="2">
    <source>
        <dbReference type="SAM" id="MobiDB-lite"/>
    </source>
</evidence>
<evidence type="ECO:0000259" key="3">
    <source>
        <dbReference type="PROSITE" id="PS51391"/>
    </source>
</evidence>
<dbReference type="EnsemblMetazoa" id="ACUA006620-RA">
    <property type="protein sequence ID" value="ACUA006620-PA"/>
    <property type="gene ID" value="ACUA006620"/>
</dbReference>
<dbReference type="AlphaFoldDB" id="A0A182M0Q6"/>
<feature type="compositionally biased region" description="Low complexity" evidence="2">
    <location>
        <begin position="1"/>
        <end position="21"/>
    </location>
</feature>
<feature type="coiled-coil region" evidence="1">
    <location>
        <begin position="156"/>
        <end position="187"/>
    </location>
</feature>
<dbReference type="SUPFAM" id="SSF48464">
    <property type="entry name" value="ENTH/VHS domain"/>
    <property type="match status" value="1"/>
</dbReference>
<protein>
    <recommendedName>
        <fullName evidence="3">CID domain-containing protein</fullName>
    </recommendedName>
</protein>
<proteinExistence type="predicted"/>
<dbReference type="GO" id="GO:0000993">
    <property type="term" value="F:RNA polymerase II complex binding"/>
    <property type="evidence" value="ECO:0007669"/>
    <property type="project" value="TreeGrafter"/>
</dbReference>
<dbReference type="Gene3D" id="1.25.40.90">
    <property type="match status" value="1"/>
</dbReference>
<dbReference type="VEuPathDB" id="VectorBase:ACUA006620"/>
<organism evidence="4 5">
    <name type="scientific">Anopheles culicifacies</name>
    <dbReference type="NCBI Taxonomy" id="139723"/>
    <lineage>
        <taxon>Eukaryota</taxon>
        <taxon>Metazoa</taxon>
        <taxon>Ecdysozoa</taxon>
        <taxon>Arthropoda</taxon>
        <taxon>Hexapoda</taxon>
        <taxon>Insecta</taxon>
        <taxon>Pterygota</taxon>
        <taxon>Neoptera</taxon>
        <taxon>Endopterygota</taxon>
        <taxon>Diptera</taxon>
        <taxon>Nematocera</taxon>
        <taxon>Culicoidea</taxon>
        <taxon>Culicidae</taxon>
        <taxon>Anophelinae</taxon>
        <taxon>Anopheles</taxon>
        <taxon>culicifacies species complex</taxon>
    </lineage>
</organism>
<dbReference type="SMART" id="SM00582">
    <property type="entry name" value="RPR"/>
    <property type="match status" value="1"/>
</dbReference>
<dbReference type="Gene3D" id="6.10.250.2560">
    <property type="match status" value="1"/>
</dbReference>
<sequence>MSTKTTTTTTTVSGRGSSSSGEFDVTSFEKRLRDLKDTQDSIQHLSSWCLSRRAHHKKIVSSWLNVLKQVKIESRLTLFHLANDVIQNSKRKNYEYVDSWGTYLQKATTLVRDEKATNLVMAVRECVKHQSETDHTFKGLNKKPHVDVEAVMNSIKGKDRSKVEEMEQEIEEHLAQYENVVGVLKKEQKTRQELLTLLEQAGLFYENQRTEVKVVVNAYRNFGNRLKSMKKKLDELTVSLPSPIPSPDINAPSPVPSDGDNILPNDDNYFQMLQHHGSYMGGNIAFDMNDFTRSDSPMVMNRGRCQSSGVWLCGIIRS</sequence>
<reference evidence="5" key="1">
    <citation type="submission" date="2013-09" db="EMBL/GenBank/DDBJ databases">
        <title>The Genome Sequence of Anopheles culicifacies species A.</title>
        <authorList>
            <consortium name="The Broad Institute Genomics Platform"/>
            <person name="Neafsey D.E."/>
            <person name="Besansky N."/>
            <person name="Howell P."/>
            <person name="Walton C."/>
            <person name="Young S.K."/>
            <person name="Zeng Q."/>
            <person name="Gargeya S."/>
            <person name="Fitzgerald M."/>
            <person name="Haas B."/>
            <person name="Abouelleil A."/>
            <person name="Allen A.W."/>
            <person name="Alvarado L."/>
            <person name="Arachchi H.M."/>
            <person name="Berlin A.M."/>
            <person name="Chapman S.B."/>
            <person name="Gainer-Dewar J."/>
            <person name="Goldberg J."/>
            <person name="Griggs A."/>
            <person name="Gujja S."/>
            <person name="Hansen M."/>
            <person name="Howarth C."/>
            <person name="Imamovic A."/>
            <person name="Ireland A."/>
            <person name="Larimer J."/>
            <person name="McCowan C."/>
            <person name="Murphy C."/>
            <person name="Pearson M."/>
            <person name="Poon T.W."/>
            <person name="Priest M."/>
            <person name="Roberts A."/>
            <person name="Saif S."/>
            <person name="Shea T."/>
            <person name="Sisk P."/>
            <person name="Sykes S."/>
            <person name="Wortman J."/>
            <person name="Nusbaum C."/>
            <person name="Birren B."/>
        </authorList>
    </citation>
    <scope>NUCLEOTIDE SEQUENCE [LARGE SCALE GENOMIC DNA]</scope>
    <source>
        <strain evidence="5">A-37</strain>
    </source>
</reference>
<name>A0A182M0Q6_9DIPT</name>
<dbReference type="EMBL" id="AXCM01003209">
    <property type="status" value="NOT_ANNOTATED_CDS"/>
    <property type="molecule type" value="Genomic_DNA"/>
</dbReference>
<keyword evidence="5" id="KW-1185">Reference proteome</keyword>
<dbReference type="PROSITE" id="PS51391">
    <property type="entry name" value="CID"/>
    <property type="match status" value="1"/>
</dbReference>
<dbReference type="GO" id="GO:0031124">
    <property type="term" value="P:mRNA 3'-end processing"/>
    <property type="evidence" value="ECO:0007669"/>
    <property type="project" value="TreeGrafter"/>
</dbReference>
<reference evidence="4" key="2">
    <citation type="submission" date="2020-05" db="UniProtKB">
        <authorList>
            <consortium name="EnsemblMetazoa"/>
        </authorList>
    </citation>
    <scope>IDENTIFICATION</scope>
    <source>
        <strain evidence="4">A-37</strain>
    </source>
</reference>
<dbReference type="Proteomes" id="UP000075883">
    <property type="component" value="Unassembled WGS sequence"/>
</dbReference>
<dbReference type="InterPro" id="IPR006569">
    <property type="entry name" value="CID_dom"/>
</dbReference>